<dbReference type="EMBL" id="AGXN01000012">
    <property type="protein sequence ID" value="EIY96221.1"/>
    <property type="molecule type" value="Genomic_DNA"/>
</dbReference>
<comment type="caution">
    <text evidence="1">The sequence shown here is derived from an EMBL/GenBank/DDBJ whole genome shotgun (WGS) entry which is preliminary data.</text>
</comment>
<name>A0A0E2B103_BACFG</name>
<dbReference type="InterPro" id="IPR053738">
    <property type="entry name" value="Lambda_capsid_assembly"/>
</dbReference>
<proteinExistence type="predicted"/>
<evidence type="ECO:0008006" key="3">
    <source>
        <dbReference type="Google" id="ProtNLM"/>
    </source>
</evidence>
<evidence type="ECO:0000313" key="1">
    <source>
        <dbReference type="EMBL" id="EIY96221.1"/>
    </source>
</evidence>
<dbReference type="PATRIC" id="fig|997883.3.peg.2205"/>
<protein>
    <recommendedName>
        <fullName evidence="3">Phage major capsid protein E</fullName>
    </recommendedName>
</protein>
<dbReference type="RefSeq" id="WP_005794414.1">
    <property type="nucleotide sequence ID" value="NZ_JH724215.1"/>
</dbReference>
<dbReference type="HOGENOM" id="CLU_711078_0_0_10"/>
<evidence type="ECO:0000313" key="2">
    <source>
        <dbReference type="Proteomes" id="UP000003879"/>
    </source>
</evidence>
<dbReference type="AlphaFoldDB" id="A0A0E2B103"/>
<gene>
    <name evidence="1" type="ORF">HMPREF1056_02109</name>
</gene>
<sequence>MNTLPIDLYKVIEYGLGGDTWQEFIDRYKEKYDLLQIDGFEFEATKLDYTFSQLITSLGVKTLPAYVDPESPGYEAALGELEGRTGNIPTQKKFYRLNRVTVRQQLQLLQRVGMSALTEEMQNVFLGLLDESADGLIGSYYNALTHQRMRIVSTGKFTIDTDNNPRGLKGITIDFNIPENHYQVLAGTSRWWTKDEHIPANQGSASDPIMDVKNRVKEIRRKYHYLGKIRMELAQDLWDDLMTHTTVLKRIGHSLYPTVTDDSTVIANAQNEDEDRLKAIFKKLVKVDEIVPRDSYAFVDKPGKDADGQPDLITEQVENFKATNIAFIPVGQIGTIQGVEPLTLGYEANKVASYDGGRLKLTQRANPETHSIYIESEAAQMCVPRMPQYMFISTVTV</sequence>
<dbReference type="Proteomes" id="UP000003879">
    <property type="component" value="Unassembled WGS sequence"/>
</dbReference>
<accession>A0A0E2B103</accession>
<dbReference type="Gene3D" id="3.90.1690.10">
    <property type="entry name" value="phage-related protein like domain"/>
    <property type="match status" value="1"/>
</dbReference>
<reference evidence="1 2" key="1">
    <citation type="submission" date="2012-02" db="EMBL/GenBank/DDBJ databases">
        <title>The Genome Sequence of Bacteroides fragilis CL07T12C05.</title>
        <authorList>
            <consortium name="The Broad Institute Genome Sequencing Platform"/>
            <person name="Earl A."/>
            <person name="Ward D."/>
            <person name="Feldgarden M."/>
            <person name="Gevers D."/>
            <person name="Zitomersky N.L."/>
            <person name="Coyne M.J."/>
            <person name="Comstock L.E."/>
            <person name="Young S.K."/>
            <person name="Zeng Q."/>
            <person name="Gargeya S."/>
            <person name="Fitzgerald M."/>
            <person name="Haas B."/>
            <person name="Abouelleil A."/>
            <person name="Alvarado L."/>
            <person name="Arachchi H.M."/>
            <person name="Berlin A."/>
            <person name="Chapman S.B."/>
            <person name="Gearin G."/>
            <person name="Goldberg J."/>
            <person name="Griggs A."/>
            <person name="Gujja S."/>
            <person name="Hansen M."/>
            <person name="Heiman D."/>
            <person name="Howarth C."/>
            <person name="Larimer J."/>
            <person name="Lui A."/>
            <person name="MacDonald P.J.P."/>
            <person name="McCowen C."/>
            <person name="Montmayeur A."/>
            <person name="Murphy C."/>
            <person name="Neiman D."/>
            <person name="Pearson M."/>
            <person name="Priest M."/>
            <person name="Roberts A."/>
            <person name="Saif S."/>
            <person name="Shea T."/>
            <person name="Sisk P."/>
            <person name="Stolte C."/>
            <person name="Sykes S."/>
            <person name="Wortman J."/>
            <person name="Nusbaum C."/>
            <person name="Birren B."/>
        </authorList>
    </citation>
    <scope>NUCLEOTIDE SEQUENCE [LARGE SCALE GENOMIC DNA]</scope>
    <source>
        <strain evidence="1 2">CL07T12C05</strain>
    </source>
</reference>
<organism evidence="1 2">
    <name type="scientific">Bacteroides fragilis CL07T12C05</name>
    <dbReference type="NCBI Taxonomy" id="997883"/>
    <lineage>
        <taxon>Bacteria</taxon>
        <taxon>Pseudomonadati</taxon>
        <taxon>Bacteroidota</taxon>
        <taxon>Bacteroidia</taxon>
        <taxon>Bacteroidales</taxon>
        <taxon>Bacteroidaceae</taxon>
        <taxon>Bacteroides</taxon>
    </lineage>
</organism>